<dbReference type="InterPro" id="IPR043128">
    <property type="entry name" value="Rev_trsase/Diguanyl_cyclase"/>
</dbReference>
<gene>
    <name evidence="3" type="ORF">TeGR_g13518</name>
</gene>
<dbReference type="PROSITE" id="PS50173">
    <property type="entry name" value="UMUC"/>
    <property type="match status" value="1"/>
</dbReference>
<dbReference type="Gene3D" id="3.40.1170.60">
    <property type="match status" value="1"/>
</dbReference>
<dbReference type="Gene3D" id="1.10.150.810">
    <property type="match status" value="1"/>
</dbReference>
<proteinExistence type="predicted"/>
<dbReference type="SUPFAM" id="SSF56672">
    <property type="entry name" value="DNA/RNA polymerases"/>
    <property type="match status" value="1"/>
</dbReference>
<organism evidence="3 4">
    <name type="scientific">Tetraparma gracilis</name>
    <dbReference type="NCBI Taxonomy" id="2962635"/>
    <lineage>
        <taxon>Eukaryota</taxon>
        <taxon>Sar</taxon>
        <taxon>Stramenopiles</taxon>
        <taxon>Ochrophyta</taxon>
        <taxon>Bolidophyceae</taxon>
        <taxon>Parmales</taxon>
        <taxon>Triparmaceae</taxon>
        <taxon>Tetraparma</taxon>
    </lineage>
</organism>
<feature type="non-terminal residue" evidence="3">
    <location>
        <position position="334"/>
    </location>
</feature>
<feature type="domain" description="UmuC" evidence="2">
    <location>
        <begin position="94"/>
        <end position="330"/>
    </location>
</feature>
<comment type="caution">
    <text evidence="3">The sequence shown here is derived from an EMBL/GenBank/DDBJ whole genome shotgun (WGS) entry which is preliminary data.</text>
</comment>
<dbReference type="InterPro" id="IPR043502">
    <property type="entry name" value="DNA/RNA_pol_sf"/>
</dbReference>
<dbReference type="Proteomes" id="UP001165060">
    <property type="component" value="Unassembled WGS sequence"/>
</dbReference>
<reference evidence="3 4" key="1">
    <citation type="journal article" date="2023" name="Commun. Biol.">
        <title>Genome analysis of Parmales, the sister group of diatoms, reveals the evolutionary specialization of diatoms from phago-mixotrophs to photoautotrophs.</title>
        <authorList>
            <person name="Ban H."/>
            <person name="Sato S."/>
            <person name="Yoshikawa S."/>
            <person name="Yamada K."/>
            <person name="Nakamura Y."/>
            <person name="Ichinomiya M."/>
            <person name="Sato N."/>
            <person name="Blanc-Mathieu R."/>
            <person name="Endo H."/>
            <person name="Kuwata A."/>
            <person name="Ogata H."/>
        </authorList>
    </citation>
    <scope>NUCLEOTIDE SEQUENCE [LARGE SCALE GENOMIC DNA]</scope>
</reference>
<evidence type="ECO:0000313" key="4">
    <source>
        <dbReference type="Proteomes" id="UP001165060"/>
    </source>
</evidence>
<feature type="region of interest" description="Disordered" evidence="1">
    <location>
        <begin position="253"/>
        <end position="282"/>
    </location>
</feature>
<dbReference type="PANTHER" id="PTHR11076">
    <property type="entry name" value="DNA REPAIR POLYMERASE UMUC / TRANSFERASE FAMILY MEMBER"/>
    <property type="match status" value="1"/>
</dbReference>
<protein>
    <recommendedName>
        <fullName evidence="2">UmuC domain-containing protein</fullName>
    </recommendedName>
</protein>
<evidence type="ECO:0000256" key="1">
    <source>
        <dbReference type="SAM" id="MobiDB-lite"/>
    </source>
</evidence>
<dbReference type="Pfam" id="PF00817">
    <property type="entry name" value="IMS"/>
    <property type="match status" value="1"/>
</dbReference>
<evidence type="ECO:0000259" key="2">
    <source>
        <dbReference type="PROSITE" id="PS50173"/>
    </source>
</evidence>
<dbReference type="InterPro" id="IPR050116">
    <property type="entry name" value="DNA_polymerase-Y"/>
</dbReference>
<accession>A0ABQ6N0P1</accession>
<feature type="compositionally biased region" description="Basic and acidic residues" evidence="1">
    <location>
        <begin position="48"/>
        <end position="62"/>
    </location>
</feature>
<sequence length="334" mass="35923">MTSHAADLLVYATGKNDASLSTYPRERIDSIILSCSQNSDYYRQQLAKDERTNASIERRRQSEPMTAPLPPGRASAIAALVAGYEASRRCSATCVVVDMDMFYFACELARPEWGGTPRTVTHRGRTVRLDGIPAVVGKGMVLTSNYVARKFGVRSAMAGFIARRLVAELSGGREALHEVGSDMGWYVQCSRNVREVLGEYDPGMRCYSLDEVYMDLGRYVKLRNGGYSHEAIQRQWGAGEGGEAEVDRAAVTGLPKPKRAAPPPSAASGSESEPSLPASGSPPPAFTVAAAVSEMRAAVKLRTRLTCSAGIAPSHALAKIASDCNKPDGQCEVQ</sequence>
<dbReference type="InterPro" id="IPR001126">
    <property type="entry name" value="UmuC"/>
</dbReference>
<feature type="region of interest" description="Disordered" evidence="1">
    <location>
        <begin position="48"/>
        <end position="69"/>
    </location>
</feature>
<keyword evidence="4" id="KW-1185">Reference proteome</keyword>
<name>A0ABQ6N0P1_9STRA</name>
<dbReference type="EMBL" id="BRYB01001943">
    <property type="protein sequence ID" value="GMI36827.1"/>
    <property type="molecule type" value="Genomic_DNA"/>
</dbReference>
<feature type="compositionally biased region" description="Low complexity" evidence="1">
    <location>
        <begin position="266"/>
        <end position="279"/>
    </location>
</feature>
<evidence type="ECO:0000313" key="3">
    <source>
        <dbReference type="EMBL" id="GMI36827.1"/>
    </source>
</evidence>
<dbReference type="PANTHER" id="PTHR11076:SF33">
    <property type="entry name" value="DNA POLYMERASE KAPPA"/>
    <property type="match status" value="1"/>
</dbReference>
<dbReference type="Gene3D" id="3.30.70.270">
    <property type="match status" value="1"/>
</dbReference>